<protein>
    <submittedName>
        <fullName evidence="6">Arylsulfatase</fullName>
    </submittedName>
</protein>
<evidence type="ECO:0000313" key="6">
    <source>
        <dbReference type="EMBL" id="QVL33744.1"/>
    </source>
</evidence>
<dbReference type="CDD" id="cd16025">
    <property type="entry name" value="PAS_like"/>
    <property type="match status" value="1"/>
</dbReference>
<dbReference type="PANTHER" id="PTHR42693">
    <property type="entry name" value="ARYLSULFATASE FAMILY MEMBER"/>
    <property type="match status" value="1"/>
</dbReference>
<evidence type="ECO:0000256" key="1">
    <source>
        <dbReference type="ARBA" id="ARBA00008779"/>
    </source>
</evidence>
<dbReference type="InterPro" id="IPR050738">
    <property type="entry name" value="Sulfatase"/>
</dbReference>
<dbReference type="Gene3D" id="3.40.720.10">
    <property type="entry name" value="Alkaline Phosphatase, subunit A"/>
    <property type="match status" value="1"/>
</dbReference>
<sequence length="813" mass="89803">MKCKNWPVLGLLLFGGFFGYWTASGGLGDLFAQVQKSEAPTAFAPAIDGSILPFPPTPSGSTPGLTMQDSIYKKRVEPKRLAEGAPNILIILMDDLGPGTPSTYGGEIHTPTLSRVAKAGISYNRFHSTAMCSPTRASLLTGRNHTRVCNGQITALANDFDGFSGTIPKSSATVAEVLKNYGYNTGAWGKWHNTPEEAITSKGPFDNWPTGYGFEYFYGFLAGEASQYEPQLVRNTTYVKPEEIERKGYHLTEDIAEDAIKWLREQNAYGPDKPFLMYWAPGAAHGPHHVFNEWADKYKGKFDDGWDKYRERAFARQKELGWIPQDAKLTVRPASLASWESIPEAEKPFQRRLMEVFAGFAEHADYHAGKVIDEIERQGKLDNTLIFYIWGDNGSSAEGQNGTLSEQLAQNGIPSKISQHIQALEELGGLKVLGTAKADNMYHAGWAWAGSTPYKSTKLVGAHFGGTRQPLAVSWPKGIKPDATPRAQFHHVNDVVPTIYEVTKITPPRLVNGVPQDTFDGLSMAYTFGNAAAPGRKKTQFFDIMASRGIYHDGWYACAFGPREPWVQGLPPGIKEWSPEKDKWELYNLETDWSQADDLSEKMPAKLAQMKELFLVESAKNKNLPIGGGMWSTGLYHPEDAPSTPYKEWTFTGPMNRMPEPAAPKLGKFNSIVTMDLEIPANANGVLYSLAGFAGGLTCYMKEGILCYEYNLFEIDRTKIRSKEKLPPGKIQLEVESKLTAKMGGPMQVTLKVNGKMMAEGKVPITAQTHFGTNDCLDIGSDLGSPVALDYYDLAPFKFNGQIGTTKIVYPKK</sequence>
<evidence type="ECO:0000256" key="2">
    <source>
        <dbReference type="ARBA" id="ARBA00022723"/>
    </source>
</evidence>
<evidence type="ECO:0000259" key="5">
    <source>
        <dbReference type="Pfam" id="PF00884"/>
    </source>
</evidence>
<evidence type="ECO:0000313" key="7">
    <source>
        <dbReference type="Proteomes" id="UP000676194"/>
    </source>
</evidence>
<dbReference type="RefSeq" id="WP_213498708.1">
    <property type="nucleotide sequence ID" value="NZ_CP074694.1"/>
</dbReference>
<feature type="domain" description="Sulfatase N-terminal" evidence="5">
    <location>
        <begin position="86"/>
        <end position="504"/>
    </location>
</feature>
<comment type="similarity">
    <text evidence="1">Belongs to the sulfatase family.</text>
</comment>
<dbReference type="InterPro" id="IPR000917">
    <property type="entry name" value="Sulfatase_N"/>
</dbReference>
<dbReference type="AlphaFoldDB" id="A0A8E6B9H2"/>
<dbReference type="SUPFAM" id="SSF53649">
    <property type="entry name" value="Alkaline phosphatase-like"/>
    <property type="match status" value="1"/>
</dbReference>
<dbReference type="Proteomes" id="UP000676194">
    <property type="component" value="Chromosome"/>
</dbReference>
<accession>A0A8E6B9H2</accession>
<dbReference type="PROSITE" id="PS00523">
    <property type="entry name" value="SULFATASE_1"/>
    <property type="match status" value="1"/>
</dbReference>
<keyword evidence="3" id="KW-0378">Hydrolase</keyword>
<keyword evidence="4" id="KW-0106">Calcium</keyword>
<dbReference type="EMBL" id="CP074694">
    <property type="protein sequence ID" value="QVL33744.1"/>
    <property type="molecule type" value="Genomic_DNA"/>
</dbReference>
<evidence type="ECO:0000256" key="4">
    <source>
        <dbReference type="ARBA" id="ARBA00022837"/>
    </source>
</evidence>
<organism evidence="6 7">
    <name type="scientific">Telmatocola sphagniphila</name>
    <dbReference type="NCBI Taxonomy" id="1123043"/>
    <lineage>
        <taxon>Bacteria</taxon>
        <taxon>Pseudomonadati</taxon>
        <taxon>Planctomycetota</taxon>
        <taxon>Planctomycetia</taxon>
        <taxon>Gemmatales</taxon>
        <taxon>Gemmataceae</taxon>
    </lineage>
</organism>
<dbReference type="InterPro" id="IPR017850">
    <property type="entry name" value="Alkaline_phosphatase_core_sf"/>
</dbReference>
<dbReference type="KEGG" id="tsph:KIH39_07505"/>
<dbReference type="GO" id="GO:0046872">
    <property type="term" value="F:metal ion binding"/>
    <property type="evidence" value="ECO:0007669"/>
    <property type="project" value="UniProtKB-KW"/>
</dbReference>
<proteinExistence type="inferred from homology"/>
<dbReference type="InterPro" id="IPR024607">
    <property type="entry name" value="Sulfatase_CS"/>
</dbReference>
<dbReference type="GO" id="GO:0016787">
    <property type="term" value="F:hydrolase activity"/>
    <property type="evidence" value="ECO:0007669"/>
    <property type="project" value="UniProtKB-KW"/>
</dbReference>
<dbReference type="PANTHER" id="PTHR42693:SF43">
    <property type="entry name" value="BLL2667 PROTEIN"/>
    <property type="match status" value="1"/>
</dbReference>
<reference evidence="6" key="1">
    <citation type="submission" date="2021-05" db="EMBL/GenBank/DDBJ databases">
        <title>Complete genome sequence of the cellulolytic planctomycete Telmatocola sphagniphila SP2T and characterization of the first cellulase from planctomycetes.</title>
        <authorList>
            <person name="Rakitin A.L."/>
            <person name="Beletsky A.V."/>
            <person name="Naumoff D.G."/>
            <person name="Kulichevskaya I.S."/>
            <person name="Mardanov A.V."/>
            <person name="Ravin N.V."/>
            <person name="Dedysh S.N."/>
        </authorList>
    </citation>
    <scope>NUCLEOTIDE SEQUENCE</scope>
    <source>
        <strain evidence="6">SP2T</strain>
    </source>
</reference>
<dbReference type="Pfam" id="PF00884">
    <property type="entry name" value="Sulfatase"/>
    <property type="match status" value="1"/>
</dbReference>
<evidence type="ECO:0000256" key="3">
    <source>
        <dbReference type="ARBA" id="ARBA00022801"/>
    </source>
</evidence>
<gene>
    <name evidence="6" type="ORF">KIH39_07505</name>
</gene>
<keyword evidence="7" id="KW-1185">Reference proteome</keyword>
<name>A0A8E6B9H2_9BACT</name>
<dbReference type="Gene3D" id="3.30.1120.10">
    <property type="match status" value="1"/>
</dbReference>
<keyword evidence="2" id="KW-0479">Metal-binding</keyword>